<sequence length="513" mass="55360">MTASTRSISDAEVEARLAEIVDLGLAATLDKRPLHPTLRESATHLILPDGIVRTLWPRIKYRLAMMGVVLDRWQEGFCQAALGIREDGLWACGVDGVCASIPRQVGKTFLISHLLIALCIEFPGLRCVWTSHHARTTTGTFRSVQGAVRRPAVFAHLKKDRSNGIRTTNGEQEIEFGNGSIIMFGARALGFGRGMQSIDVEVFDEAQILGLKALEDMVPATNAAKNPHGGLLFFIGTPPRPVDDGAAFTAKRTAALSGDGRDGMWVEISGDEDLDPYSPKQYRRANPSYPSRVGATAMKRMQKNLPDLGAWQREALGIWPKDVIERVLAGWADRVADGPAGQVAPEAFGIDRAELGEISICAGWALDDAKAHVEEVFSTRSLEAAAAFLDEVAGARDQILIDEHSPARALFPLLRARRLRGAKTARVGDMIAACALTEAGVDEDRLTHSGQESIARAIEAAMKRPVRTSAGGWVWAPRGDRPIHTLNAASLAVLGASQTTTTSSVQGREVVSL</sequence>
<organism evidence="1 2">
    <name type="scientific">Gordonia alkaliphila</name>
    <dbReference type="NCBI Taxonomy" id="1053547"/>
    <lineage>
        <taxon>Bacteria</taxon>
        <taxon>Bacillati</taxon>
        <taxon>Actinomycetota</taxon>
        <taxon>Actinomycetes</taxon>
        <taxon>Mycobacteriales</taxon>
        <taxon>Gordoniaceae</taxon>
        <taxon>Gordonia</taxon>
    </lineage>
</organism>
<dbReference type="Proteomes" id="UP001500822">
    <property type="component" value="Unassembled WGS sequence"/>
</dbReference>
<accession>A0ABP8ZH01</accession>
<dbReference type="Gene3D" id="3.40.50.300">
    <property type="entry name" value="P-loop containing nucleotide triphosphate hydrolases"/>
    <property type="match status" value="1"/>
</dbReference>
<name>A0ABP8ZH01_9ACTN</name>
<protein>
    <recommendedName>
        <fullName evidence="3">Terminase</fullName>
    </recommendedName>
</protein>
<comment type="caution">
    <text evidence="1">The sequence shown here is derived from an EMBL/GenBank/DDBJ whole genome shotgun (WGS) entry which is preliminary data.</text>
</comment>
<keyword evidence="2" id="KW-1185">Reference proteome</keyword>
<gene>
    <name evidence="1" type="ORF">GCM10023217_30020</name>
</gene>
<reference evidence="2" key="1">
    <citation type="journal article" date="2019" name="Int. J. Syst. Evol. Microbiol.">
        <title>The Global Catalogue of Microorganisms (GCM) 10K type strain sequencing project: providing services to taxonomists for standard genome sequencing and annotation.</title>
        <authorList>
            <consortium name="The Broad Institute Genomics Platform"/>
            <consortium name="The Broad Institute Genome Sequencing Center for Infectious Disease"/>
            <person name="Wu L."/>
            <person name="Ma J."/>
        </authorList>
    </citation>
    <scope>NUCLEOTIDE SEQUENCE [LARGE SCALE GENOMIC DNA]</scope>
    <source>
        <strain evidence="2">JCM 18077</strain>
    </source>
</reference>
<evidence type="ECO:0000313" key="1">
    <source>
        <dbReference type="EMBL" id="GAA4756143.1"/>
    </source>
</evidence>
<evidence type="ECO:0000313" key="2">
    <source>
        <dbReference type="Proteomes" id="UP001500822"/>
    </source>
</evidence>
<dbReference type="EMBL" id="BAABIE010000016">
    <property type="protein sequence ID" value="GAA4756143.1"/>
    <property type="molecule type" value="Genomic_DNA"/>
</dbReference>
<dbReference type="InterPro" id="IPR027417">
    <property type="entry name" value="P-loop_NTPase"/>
</dbReference>
<evidence type="ECO:0008006" key="3">
    <source>
        <dbReference type="Google" id="ProtNLM"/>
    </source>
</evidence>
<proteinExistence type="predicted"/>